<accession>H3NHA0</accession>
<keyword evidence="2" id="KW-1185">Reference proteome</keyword>
<evidence type="ECO:0000313" key="1">
    <source>
        <dbReference type="EMBL" id="EHR38155.1"/>
    </source>
</evidence>
<dbReference type="HOGENOM" id="CLU_1546885_0_0_9"/>
<comment type="caution">
    <text evidence="1">The sequence shown here is derived from an EMBL/GenBank/DDBJ whole genome shotgun (WGS) entry which is preliminary data.</text>
</comment>
<protein>
    <submittedName>
        <fullName evidence="1">Uncharacterized protein</fullName>
    </submittedName>
</protein>
<sequence length="175" mass="20329">MLETVKINFEVIELMDFYWQTAARREKLADSYLLDIANRPEMQTLYTEDFDANSVRKVLSAVINYEPVNDSTEKEIEFYKSNKFFADDPGNVELTLPTVKTLNVDALKDQFKADTRYNSVQINFVPAYDMEDKIDGNTLTVNFFKLGIDFTDFETVLVKDQPLKEYIASKLEEML</sequence>
<name>H3NHA0_9LACT</name>
<dbReference type="eggNOG" id="ENOG502ZQXU">
    <property type="taxonomic scope" value="Bacteria"/>
</dbReference>
<dbReference type="OrthoDB" id="362018at2"/>
<organism evidence="1 2">
    <name type="scientific">Facklamia languida CCUG 37842</name>
    <dbReference type="NCBI Taxonomy" id="883113"/>
    <lineage>
        <taxon>Bacteria</taxon>
        <taxon>Bacillati</taxon>
        <taxon>Bacillota</taxon>
        <taxon>Bacilli</taxon>
        <taxon>Lactobacillales</taxon>
        <taxon>Aerococcaceae</taxon>
        <taxon>Facklamia</taxon>
    </lineage>
</organism>
<dbReference type="EMBL" id="AGEG01000002">
    <property type="protein sequence ID" value="EHR38155.1"/>
    <property type="molecule type" value="Genomic_DNA"/>
</dbReference>
<dbReference type="PATRIC" id="fig|883113.3.peg.242"/>
<dbReference type="STRING" id="883113.HMPREF9708_00239"/>
<evidence type="ECO:0000313" key="2">
    <source>
        <dbReference type="Proteomes" id="UP000006190"/>
    </source>
</evidence>
<gene>
    <name evidence="1" type="ORF">HMPREF9708_00239</name>
</gene>
<proteinExistence type="predicted"/>
<dbReference type="Proteomes" id="UP000006190">
    <property type="component" value="Unassembled WGS sequence"/>
</dbReference>
<reference evidence="1 2" key="1">
    <citation type="submission" date="2012-01" db="EMBL/GenBank/DDBJ databases">
        <title>The Genome Sequence of Facklamia languida CCUG 37842.</title>
        <authorList>
            <consortium name="The Broad Institute Genome Sequencing Platform"/>
            <person name="Earl A."/>
            <person name="Ward D."/>
            <person name="Feldgarden M."/>
            <person name="Gevers D."/>
            <person name="Huys G."/>
            <person name="Young S.K."/>
            <person name="Zeng Q."/>
            <person name="Gargeya S."/>
            <person name="Fitzgerald M."/>
            <person name="Haas B."/>
            <person name="Abouelleil A."/>
            <person name="Alvarado L."/>
            <person name="Arachchi H.M."/>
            <person name="Berlin A."/>
            <person name="Chapman S.B."/>
            <person name="Gearin G."/>
            <person name="Goldberg J."/>
            <person name="Griggs A."/>
            <person name="Gujja S."/>
            <person name="Hansen M."/>
            <person name="Heiman D."/>
            <person name="Howarth C."/>
            <person name="Larimer J."/>
            <person name="Lui A."/>
            <person name="MacDonald P.J.P."/>
            <person name="McCowen C."/>
            <person name="Montmayeur A."/>
            <person name="Murphy C."/>
            <person name="Neiman D."/>
            <person name="Pearson M."/>
            <person name="Priest M."/>
            <person name="Roberts A."/>
            <person name="Saif S."/>
            <person name="Shea T."/>
            <person name="Sisk P."/>
            <person name="Stolte C."/>
            <person name="Sykes S."/>
            <person name="Wortman J."/>
            <person name="Nusbaum C."/>
            <person name="Birren B."/>
        </authorList>
    </citation>
    <scope>NUCLEOTIDE SEQUENCE [LARGE SCALE GENOMIC DNA]</scope>
    <source>
        <strain evidence="1 2">CCUG 37842</strain>
    </source>
</reference>
<dbReference type="AlphaFoldDB" id="H3NHA0"/>
<dbReference type="RefSeq" id="WP_006308124.1">
    <property type="nucleotide sequence ID" value="NZ_JH601133.1"/>
</dbReference>